<feature type="compositionally biased region" description="Acidic residues" evidence="2">
    <location>
        <begin position="179"/>
        <end position="196"/>
    </location>
</feature>
<feature type="compositionally biased region" description="Basic and acidic residues" evidence="2">
    <location>
        <begin position="116"/>
        <end position="164"/>
    </location>
</feature>
<feature type="region of interest" description="Disordered" evidence="2">
    <location>
        <begin position="15"/>
        <end position="231"/>
    </location>
</feature>
<feature type="coiled-coil region" evidence="1">
    <location>
        <begin position="234"/>
        <end position="271"/>
    </location>
</feature>
<sequence>MSSVNELLNYFAVNDDKSDVARGGDGAKSRAELLDRERQKENEKAVVRRYFPGKKPHYAKDAKEEDEEEGGEDDEEDDTLFARNDAVTEYVQKHGRTQRRGDTNREARSDLPSSRGHVDSRYERLKNKSIKGDERERITRRVREVKVISHPEEGKEEELPKSREEEEADNYENYFPVGQEEEEADAEDDDAEDDDQLSNSSDDQSDDQSDDEHYMNGEDGSAPMKHEYVSKTRRKTLLETFEKEESQKQLLKDEETEKKKIEVEKKEKAIEETIHNDIMMEQMKNQENNLFSSDENFDDDDNDEEEPNEKEYELWKIRHLNRLKRDELDRRKHELVQDEISERRKMTDREIMEQNKLLPHKEKKKKKKMLFMQKYYHRGGFFQDLFEEGKEEIYTRDYNEPVYEDRVDKENLPKVLRVRRGNFGKQGQSKYTHLLDNDTSRKDSLWANRDMEDRRARRKEDLFDRPTYRKG</sequence>
<protein>
    <recommendedName>
        <fullName evidence="3">Micro-fibrillar-associated protein 1 C-terminal domain-containing protein</fullName>
    </recommendedName>
</protein>
<evidence type="ECO:0000256" key="2">
    <source>
        <dbReference type="SAM" id="MobiDB-lite"/>
    </source>
</evidence>
<proteinExistence type="predicted"/>
<keyword evidence="1" id="KW-0175">Coiled coil</keyword>
<dbReference type="EMBL" id="KI965460">
    <property type="protein sequence ID" value="EUD69154.1"/>
    <property type="molecule type" value="Genomic_DNA"/>
</dbReference>
<dbReference type="PANTHER" id="PTHR15327">
    <property type="entry name" value="MICROFIBRIL-ASSOCIATED PROTEIN"/>
    <property type="match status" value="1"/>
</dbReference>
<evidence type="ECO:0000313" key="5">
    <source>
        <dbReference type="Proteomes" id="UP000030640"/>
    </source>
</evidence>
<dbReference type="GeneID" id="20035291"/>
<feature type="compositionally biased region" description="Acidic residues" evidence="2">
    <location>
        <begin position="64"/>
        <end position="79"/>
    </location>
</feature>
<feature type="region of interest" description="Disordered" evidence="2">
    <location>
        <begin position="284"/>
        <end position="309"/>
    </location>
</feature>
<dbReference type="InterPro" id="IPR009730">
    <property type="entry name" value="MFAP1_C"/>
</dbReference>
<dbReference type="Pfam" id="PF06991">
    <property type="entry name" value="MFAP1"/>
    <property type="match status" value="1"/>
</dbReference>
<accession>W7AJZ6</accession>
<keyword evidence="5" id="KW-1185">Reference proteome</keyword>
<evidence type="ECO:0000313" key="4">
    <source>
        <dbReference type="EMBL" id="EUD69154.1"/>
    </source>
</evidence>
<feature type="compositionally biased region" description="Basic and acidic residues" evidence="2">
    <location>
        <begin position="99"/>
        <end position="109"/>
    </location>
</feature>
<dbReference type="VEuPathDB" id="PlasmoDB:C922_00017"/>
<dbReference type="Proteomes" id="UP000030640">
    <property type="component" value="Unassembled WGS sequence"/>
</dbReference>
<feature type="compositionally biased region" description="Basic and acidic residues" evidence="2">
    <location>
        <begin position="15"/>
        <end position="46"/>
    </location>
</feature>
<feature type="compositionally biased region" description="Polar residues" evidence="2">
    <location>
        <begin position="284"/>
        <end position="293"/>
    </location>
</feature>
<dbReference type="RefSeq" id="XP_008813856.1">
    <property type="nucleotide sequence ID" value="XM_008815634.1"/>
</dbReference>
<feature type="compositionally biased region" description="Acidic residues" evidence="2">
    <location>
        <begin position="295"/>
        <end position="308"/>
    </location>
</feature>
<dbReference type="AlphaFoldDB" id="W7AJZ6"/>
<evidence type="ECO:0000259" key="3">
    <source>
        <dbReference type="Pfam" id="PF06991"/>
    </source>
</evidence>
<gene>
    <name evidence="4" type="ORF">C922_00017</name>
</gene>
<dbReference type="OrthoDB" id="1111734at2759"/>
<organism evidence="4 5">
    <name type="scientific">Plasmodium inui San Antonio 1</name>
    <dbReference type="NCBI Taxonomy" id="1237626"/>
    <lineage>
        <taxon>Eukaryota</taxon>
        <taxon>Sar</taxon>
        <taxon>Alveolata</taxon>
        <taxon>Apicomplexa</taxon>
        <taxon>Aconoidasida</taxon>
        <taxon>Haemosporida</taxon>
        <taxon>Plasmodiidae</taxon>
        <taxon>Plasmodium</taxon>
        <taxon>Plasmodium (Plasmodium)</taxon>
    </lineage>
</organism>
<feature type="domain" description="Micro-fibrillar-associated protein 1 C-terminal" evidence="3">
    <location>
        <begin position="222"/>
        <end position="439"/>
    </location>
</feature>
<evidence type="ECO:0000256" key="1">
    <source>
        <dbReference type="SAM" id="Coils"/>
    </source>
</evidence>
<name>W7AJZ6_9APIC</name>
<dbReference type="InterPro" id="IPR033194">
    <property type="entry name" value="MFAP1"/>
</dbReference>
<reference evidence="4 5" key="1">
    <citation type="submission" date="2013-02" db="EMBL/GenBank/DDBJ databases">
        <title>The Genome Sequence of Plasmodium inui San Antonio 1.</title>
        <authorList>
            <consortium name="The Broad Institute Genome Sequencing Platform"/>
            <consortium name="The Broad Institute Genome Sequencing Center for Infectious Disease"/>
            <person name="Neafsey D."/>
            <person name="Cheeseman I."/>
            <person name="Volkman S."/>
            <person name="Adams J."/>
            <person name="Walker B."/>
            <person name="Young S.K."/>
            <person name="Zeng Q."/>
            <person name="Gargeya S."/>
            <person name="Fitzgerald M."/>
            <person name="Haas B."/>
            <person name="Abouelleil A."/>
            <person name="Alvarado L."/>
            <person name="Arachchi H.M."/>
            <person name="Berlin A.M."/>
            <person name="Chapman S.B."/>
            <person name="Dewar J."/>
            <person name="Goldberg J."/>
            <person name="Griggs A."/>
            <person name="Gujja S."/>
            <person name="Hansen M."/>
            <person name="Howarth C."/>
            <person name="Imamovic A."/>
            <person name="Larimer J."/>
            <person name="McCowan C."/>
            <person name="Murphy C."/>
            <person name="Neiman D."/>
            <person name="Pearson M."/>
            <person name="Priest M."/>
            <person name="Roberts A."/>
            <person name="Saif S."/>
            <person name="Shea T."/>
            <person name="Sisk P."/>
            <person name="Sykes S."/>
            <person name="Wortman J."/>
            <person name="Nusbaum C."/>
            <person name="Birren B."/>
        </authorList>
    </citation>
    <scope>NUCLEOTIDE SEQUENCE [LARGE SCALE GENOMIC DNA]</scope>
    <source>
        <strain evidence="4 5">San Antonio 1</strain>
    </source>
</reference>